<evidence type="ECO:0000313" key="1">
    <source>
        <dbReference type="EMBL" id="KAK2099996.1"/>
    </source>
</evidence>
<dbReference type="SUPFAM" id="SSF63825">
    <property type="entry name" value="YWTD domain"/>
    <property type="match status" value="1"/>
</dbReference>
<dbReference type="Proteomes" id="UP001266305">
    <property type="component" value="Unassembled WGS sequence"/>
</dbReference>
<evidence type="ECO:0000313" key="2">
    <source>
        <dbReference type="Proteomes" id="UP001266305"/>
    </source>
</evidence>
<sequence>MPGGFQPVPGGFQPVPGGFQPVPGGLCQCSGVSSQCLGASTGTWGLCQCLRLCLGFFVLQPFVLTSLSQAQNPDRQPHDLSIDIYSRTLFWTCEATNTINVHRLSGEAIGVVLRGDRDKPRAITVNAERG</sequence>
<keyword evidence="2" id="KW-1185">Reference proteome</keyword>
<dbReference type="InterPro" id="IPR011042">
    <property type="entry name" value="6-blade_b-propeller_TolB-like"/>
</dbReference>
<comment type="caution">
    <text evidence="1">The sequence shown here is derived from an EMBL/GenBank/DDBJ whole genome shotgun (WGS) entry which is preliminary data.</text>
</comment>
<dbReference type="EMBL" id="JASSZA010000010">
    <property type="protein sequence ID" value="KAK2099996.1"/>
    <property type="molecule type" value="Genomic_DNA"/>
</dbReference>
<name>A0ABQ9UT53_SAGOE</name>
<reference evidence="1 2" key="1">
    <citation type="submission" date="2023-05" db="EMBL/GenBank/DDBJ databases">
        <title>B98-5 Cell Line De Novo Hybrid Assembly: An Optical Mapping Approach.</title>
        <authorList>
            <person name="Kananen K."/>
            <person name="Auerbach J.A."/>
            <person name="Kautto E."/>
            <person name="Blachly J.S."/>
        </authorList>
    </citation>
    <scope>NUCLEOTIDE SEQUENCE [LARGE SCALE GENOMIC DNA]</scope>
    <source>
        <strain evidence="1">B95-8</strain>
        <tissue evidence="1">Cell line</tissue>
    </source>
</reference>
<protein>
    <submittedName>
        <fullName evidence="1">Uncharacterized protein</fullName>
    </submittedName>
</protein>
<organism evidence="1 2">
    <name type="scientific">Saguinus oedipus</name>
    <name type="common">Cotton-top tamarin</name>
    <name type="synonym">Oedipomidas oedipus</name>
    <dbReference type="NCBI Taxonomy" id="9490"/>
    <lineage>
        <taxon>Eukaryota</taxon>
        <taxon>Metazoa</taxon>
        <taxon>Chordata</taxon>
        <taxon>Craniata</taxon>
        <taxon>Vertebrata</taxon>
        <taxon>Euteleostomi</taxon>
        <taxon>Mammalia</taxon>
        <taxon>Eutheria</taxon>
        <taxon>Euarchontoglires</taxon>
        <taxon>Primates</taxon>
        <taxon>Haplorrhini</taxon>
        <taxon>Platyrrhini</taxon>
        <taxon>Cebidae</taxon>
        <taxon>Callitrichinae</taxon>
        <taxon>Saguinus</taxon>
    </lineage>
</organism>
<proteinExistence type="predicted"/>
<gene>
    <name evidence="1" type="ORF">P7K49_021344</name>
</gene>
<accession>A0ABQ9UT53</accession>
<dbReference type="Gene3D" id="2.120.10.30">
    <property type="entry name" value="TolB, C-terminal domain"/>
    <property type="match status" value="1"/>
</dbReference>